<dbReference type="InterPro" id="IPR017853">
    <property type="entry name" value="GH"/>
</dbReference>
<accession>A0A7W9JC11</accession>
<keyword evidence="2" id="KW-1185">Reference proteome</keyword>
<dbReference type="Gene3D" id="3.20.20.80">
    <property type="entry name" value="Glycosidases"/>
    <property type="match status" value="1"/>
</dbReference>
<comment type="caution">
    <text evidence="1">The sequence shown here is derived from an EMBL/GenBank/DDBJ whole genome shotgun (WGS) entry which is preliminary data.</text>
</comment>
<organism evidence="1 2">
    <name type="scientific">Kribbella italica</name>
    <dbReference type="NCBI Taxonomy" id="1540520"/>
    <lineage>
        <taxon>Bacteria</taxon>
        <taxon>Bacillati</taxon>
        <taxon>Actinomycetota</taxon>
        <taxon>Actinomycetes</taxon>
        <taxon>Propionibacteriales</taxon>
        <taxon>Kribbellaceae</taxon>
        <taxon>Kribbella</taxon>
    </lineage>
</organism>
<evidence type="ECO:0000313" key="1">
    <source>
        <dbReference type="EMBL" id="MBB5839022.1"/>
    </source>
</evidence>
<dbReference type="AlphaFoldDB" id="A0A7W9JC11"/>
<evidence type="ECO:0008006" key="3">
    <source>
        <dbReference type="Google" id="ProtNLM"/>
    </source>
</evidence>
<sequence>MSLQLRGISYVPAADPDAVRRDLRAIAEDLHCDTVMLIESDSERHRAAAEYALQLGLDVWIRPYLEDRPHREILAHLATTAAMAEQLRQRHPGQVTLLVGSEFSLSSPGMIPGPKIWLRIQVLVRWRRFFDRRITRKLGVLLKAALATARESFDGPVSYAAGYWEQVDWSGFDLVGVNLYRFGTDPAAYERQLDALVAESSKPVVITEFGCGSFVGADRRGPGSFLIVNWFASPPRVKEGYQRDEATQAAYLGELIDLYDARRVHGCFVFTYAMQDFPHWSDPLFDLDMAGFGVVKIPAHDLERREPKEAFATVARKYAGSAQRDRARRDGS</sequence>
<evidence type="ECO:0000313" key="2">
    <source>
        <dbReference type="Proteomes" id="UP000549971"/>
    </source>
</evidence>
<dbReference type="RefSeq" id="WP_184800361.1">
    <property type="nucleotide sequence ID" value="NZ_JACHMY010000001.1"/>
</dbReference>
<dbReference type="Proteomes" id="UP000549971">
    <property type="component" value="Unassembled WGS sequence"/>
</dbReference>
<protein>
    <recommendedName>
        <fullName evidence="3">Abortive infection protein</fullName>
    </recommendedName>
</protein>
<proteinExistence type="predicted"/>
<dbReference type="SUPFAM" id="SSF51445">
    <property type="entry name" value="(Trans)glycosidases"/>
    <property type="match status" value="1"/>
</dbReference>
<reference evidence="1 2" key="1">
    <citation type="submission" date="2020-08" db="EMBL/GenBank/DDBJ databases">
        <title>Sequencing the genomes of 1000 actinobacteria strains.</title>
        <authorList>
            <person name="Klenk H.-P."/>
        </authorList>
    </citation>
    <scope>NUCLEOTIDE SEQUENCE [LARGE SCALE GENOMIC DNA]</scope>
    <source>
        <strain evidence="1 2">DSM 28967</strain>
    </source>
</reference>
<gene>
    <name evidence="1" type="ORF">HDA39_005756</name>
</gene>
<name>A0A7W9JC11_9ACTN</name>
<dbReference type="EMBL" id="JACHMY010000001">
    <property type="protein sequence ID" value="MBB5839022.1"/>
    <property type="molecule type" value="Genomic_DNA"/>
</dbReference>